<proteinExistence type="predicted"/>
<keyword evidence="3" id="KW-1185">Reference proteome</keyword>
<organism evidence="2 3">
    <name type="scientific">Dokdonia pacifica</name>
    <dbReference type="NCBI Taxonomy" id="1627892"/>
    <lineage>
        <taxon>Bacteria</taxon>
        <taxon>Pseudomonadati</taxon>
        <taxon>Bacteroidota</taxon>
        <taxon>Flavobacteriia</taxon>
        <taxon>Flavobacteriales</taxon>
        <taxon>Flavobacteriaceae</taxon>
        <taxon>Dokdonia</taxon>
    </lineage>
</organism>
<keyword evidence="1" id="KW-1133">Transmembrane helix</keyword>
<name>A0A239CQ75_9FLAO</name>
<evidence type="ECO:0000256" key="1">
    <source>
        <dbReference type="SAM" id="Phobius"/>
    </source>
</evidence>
<protein>
    <submittedName>
        <fullName evidence="2">Uncharacterized protein</fullName>
    </submittedName>
</protein>
<accession>A0A239CQ75</accession>
<dbReference type="Proteomes" id="UP000198379">
    <property type="component" value="Unassembled WGS sequence"/>
</dbReference>
<keyword evidence="1" id="KW-0812">Transmembrane</keyword>
<feature type="transmembrane region" description="Helical" evidence="1">
    <location>
        <begin position="77"/>
        <end position="94"/>
    </location>
</feature>
<evidence type="ECO:0000313" key="3">
    <source>
        <dbReference type="Proteomes" id="UP000198379"/>
    </source>
</evidence>
<evidence type="ECO:0000313" key="2">
    <source>
        <dbReference type="EMBL" id="SNS22069.1"/>
    </source>
</evidence>
<sequence>MIKFIKKYSFLIIFLAITTVVEFYFYPAEEEKYAYSDIKYLEENRFYIIIITQIVLLLIIFFSSIVRSFKERNIKEILNMIATFSILILFFYTSTKPLFIGLELFLNRQKNIEEVTEKYILAQKSNIDGHYYLNWLMKPESDEFLNNKIKINKTAYHKLKHRDTVEILFKKGWLGTKHSPQLIKIQSSD</sequence>
<reference evidence="2 3" key="1">
    <citation type="submission" date="2017-06" db="EMBL/GenBank/DDBJ databases">
        <authorList>
            <person name="Kim H.J."/>
            <person name="Triplett B.A."/>
        </authorList>
    </citation>
    <scope>NUCLEOTIDE SEQUENCE [LARGE SCALE GENOMIC DNA]</scope>
    <source>
        <strain evidence="2 3">DSM 25597</strain>
    </source>
</reference>
<keyword evidence="1" id="KW-0472">Membrane</keyword>
<feature type="transmembrane region" description="Helical" evidence="1">
    <location>
        <begin position="46"/>
        <end position="65"/>
    </location>
</feature>
<gene>
    <name evidence="2" type="ORF">SAMN06265376_108122</name>
</gene>
<dbReference type="RefSeq" id="WP_089373405.1">
    <property type="nucleotide sequence ID" value="NZ_BMEP01000009.1"/>
</dbReference>
<dbReference type="EMBL" id="FZNY01000008">
    <property type="protein sequence ID" value="SNS22069.1"/>
    <property type="molecule type" value="Genomic_DNA"/>
</dbReference>
<feature type="transmembrane region" description="Helical" evidence="1">
    <location>
        <begin position="7"/>
        <end position="26"/>
    </location>
</feature>
<dbReference type="AlphaFoldDB" id="A0A239CQ75"/>